<organism evidence="9 10">
    <name type="scientific">Muribaculum intestinale</name>
    <dbReference type="NCBI Taxonomy" id="1796646"/>
    <lineage>
        <taxon>Bacteria</taxon>
        <taxon>Pseudomonadati</taxon>
        <taxon>Bacteroidota</taxon>
        <taxon>Bacteroidia</taxon>
        <taxon>Bacteroidales</taxon>
        <taxon>Muribaculaceae</taxon>
        <taxon>Muribaculum</taxon>
    </lineage>
</organism>
<dbReference type="OrthoDB" id="9808602at2"/>
<keyword evidence="3 9" id="KW-0808">Transferase</keyword>
<keyword evidence="5 7" id="KW-1133">Transmembrane helix</keyword>
<dbReference type="InterPro" id="IPR003362">
    <property type="entry name" value="Bact_transf"/>
</dbReference>
<dbReference type="Proteomes" id="UP000306630">
    <property type="component" value="Unassembled WGS sequence"/>
</dbReference>
<evidence type="ECO:0000256" key="6">
    <source>
        <dbReference type="ARBA" id="ARBA00023136"/>
    </source>
</evidence>
<dbReference type="Gene3D" id="3.40.50.720">
    <property type="entry name" value="NAD(P)-binding Rossmann-like Domain"/>
    <property type="match status" value="1"/>
</dbReference>
<dbReference type="NCBIfam" id="TIGR03023">
    <property type="entry name" value="WcaJ_sugtrans"/>
    <property type="match status" value="1"/>
</dbReference>
<name>A0A4S2FZ09_9BACT</name>
<feature type="transmembrane region" description="Helical" evidence="7">
    <location>
        <begin position="120"/>
        <end position="142"/>
    </location>
</feature>
<evidence type="ECO:0000256" key="7">
    <source>
        <dbReference type="SAM" id="Phobius"/>
    </source>
</evidence>
<evidence type="ECO:0000256" key="4">
    <source>
        <dbReference type="ARBA" id="ARBA00022692"/>
    </source>
</evidence>
<dbReference type="PANTHER" id="PTHR30576:SF0">
    <property type="entry name" value="UNDECAPRENYL-PHOSPHATE N-ACETYLGALACTOSAMINYL 1-PHOSPHATE TRANSFERASE-RELATED"/>
    <property type="match status" value="1"/>
</dbReference>
<reference evidence="9 10" key="1">
    <citation type="submission" date="2019-04" db="EMBL/GenBank/DDBJ databases">
        <title>Microbes associate with the intestines of laboratory mice.</title>
        <authorList>
            <person name="Navarre W."/>
            <person name="Wong E."/>
            <person name="Huang K."/>
            <person name="Tropini C."/>
            <person name="Ng K."/>
            <person name="Yu B."/>
        </authorList>
    </citation>
    <scope>NUCLEOTIDE SEQUENCE [LARGE SCALE GENOMIC DNA]</scope>
    <source>
        <strain evidence="9 10">NM06_A21</strain>
    </source>
</reference>
<evidence type="ECO:0000256" key="3">
    <source>
        <dbReference type="ARBA" id="ARBA00022679"/>
    </source>
</evidence>
<evidence type="ECO:0000256" key="1">
    <source>
        <dbReference type="ARBA" id="ARBA00004141"/>
    </source>
</evidence>
<proteinExistence type="inferred from homology"/>
<feature type="transmembrane region" description="Helical" evidence="7">
    <location>
        <begin position="56"/>
        <end position="75"/>
    </location>
</feature>
<evidence type="ECO:0000313" key="10">
    <source>
        <dbReference type="Proteomes" id="UP000306630"/>
    </source>
</evidence>
<dbReference type="Pfam" id="PF02397">
    <property type="entry name" value="Bac_transf"/>
    <property type="match status" value="1"/>
</dbReference>
<dbReference type="EMBL" id="SRYD01000018">
    <property type="protein sequence ID" value="TGY74716.1"/>
    <property type="molecule type" value="Genomic_DNA"/>
</dbReference>
<dbReference type="GO" id="GO:0016020">
    <property type="term" value="C:membrane"/>
    <property type="evidence" value="ECO:0007669"/>
    <property type="project" value="UniProtKB-SubCell"/>
</dbReference>
<dbReference type="PANTHER" id="PTHR30576">
    <property type="entry name" value="COLANIC BIOSYNTHESIS UDP-GLUCOSE LIPID CARRIER TRANSFERASE"/>
    <property type="match status" value="1"/>
</dbReference>
<dbReference type="AlphaFoldDB" id="A0A4S2FZ09"/>
<keyword evidence="4 7" id="KW-0812">Transmembrane</keyword>
<gene>
    <name evidence="9" type="ORF">E5333_05780</name>
</gene>
<accession>A0A4S2FZ09</accession>
<dbReference type="InterPro" id="IPR017475">
    <property type="entry name" value="EPS_sugar_tfrase"/>
</dbReference>
<evidence type="ECO:0000256" key="5">
    <source>
        <dbReference type="ARBA" id="ARBA00022989"/>
    </source>
</evidence>
<dbReference type="NCBIfam" id="TIGR03025">
    <property type="entry name" value="EPS_sugtrans"/>
    <property type="match status" value="1"/>
</dbReference>
<feature type="transmembrane region" description="Helical" evidence="7">
    <location>
        <begin position="96"/>
        <end position="114"/>
    </location>
</feature>
<sequence length="475" mass="54618">MRAIDAVHVLFDKIVNKKGKYGKYLSFIETIAGFIIVNLAFVVACLFDTDIVGFRWKVSWLVVNVSYLPVAMMFNRFPMPRSIHVDRVVVRSIEGVGMHALFFFALLTFLNSWVHNDSFYLWFYGLMIVLLPCGLVATRMLVKRFRRKGRNYSTAVIVGTGETAHRLRSEMLADAGYGYKCLGFFSINRDSMPADDPLCIGNIDTLEEFIQKNEVNEIYYAESGENYASMKRVMRIADDHVVRFFYVPLLNAYVSRAAQLSNIGQVSVLDVHPDPLSGWMARTVKRGFDIVFSSIALLFSPIVFIPVAIAIKCSSPGPVFFRQKRTGYKGHEFMCWKFRTMRVNSGSDCVQATRGDARVTKVGEFLRHTSIDELPQFINVWLGDMSVVGPRPHMIKHTDDYRKIIDKYMVRHFIKPGITGWAQIRGFRGQTEELWQMEKRVECDIWYMENWNLFLDIKIIVLTIVNAIRGEENAY</sequence>
<keyword evidence="6 7" id="KW-0472">Membrane</keyword>
<feature type="transmembrane region" description="Helical" evidence="7">
    <location>
        <begin position="21"/>
        <end position="44"/>
    </location>
</feature>
<dbReference type="EC" id="2.7.8.31" evidence="9"/>
<protein>
    <submittedName>
        <fullName evidence="9">Undecaprenyl-phosphate glucose phosphotransferase</fullName>
        <ecNumber evidence="9">2.7.8.31</ecNumber>
    </submittedName>
</protein>
<comment type="subcellular location">
    <subcellularLocation>
        <location evidence="1">Membrane</location>
        <topology evidence="1">Multi-pass membrane protein</topology>
    </subcellularLocation>
</comment>
<feature type="domain" description="Bacterial sugar transferase" evidence="8">
    <location>
        <begin position="285"/>
        <end position="468"/>
    </location>
</feature>
<dbReference type="GO" id="GO:0089702">
    <property type="term" value="F:undecaprenyl-phosphate glucose phosphotransferase activity"/>
    <property type="evidence" value="ECO:0007669"/>
    <property type="project" value="UniProtKB-EC"/>
</dbReference>
<dbReference type="Pfam" id="PF13727">
    <property type="entry name" value="CoA_binding_3"/>
    <property type="match status" value="1"/>
</dbReference>
<dbReference type="InterPro" id="IPR017473">
    <property type="entry name" value="Undecaprenyl-P_gluc_Ptfrase"/>
</dbReference>
<feature type="transmembrane region" description="Helical" evidence="7">
    <location>
        <begin position="290"/>
        <end position="311"/>
    </location>
</feature>
<evidence type="ECO:0000259" key="8">
    <source>
        <dbReference type="Pfam" id="PF02397"/>
    </source>
</evidence>
<evidence type="ECO:0000256" key="2">
    <source>
        <dbReference type="ARBA" id="ARBA00006464"/>
    </source>
</evidence>
<comment type="similarity">
    <text evidence="2">Belongs to the bacterial sugar transferase family.</text>
</comment>
<evidence type="ECO:0000313" key="9">
    <source>
        <dbReference type="EMBL" id="TGY74716.1"/>
    </source>
</evidence>
<comment type="caution">
    <text evidence="9">The sequence shown here is derived from an EMBL/GenBank/DDBJ whole genome shotgun (WGS) entry which is preliminary data.</text>
</comment>